<protein>
    <recommendedName>
        <fullName evidence="3">Insecticidal crystal toxin domain-containing protein</fullName>
    </recommendedName>
</protein>
<evidence type="ECO:0000313" key="1">
    <source>
        <dbReference type="EMBL" id="MDX6850276.1"/>
    </source>
</evidence>
<organism evidence="1 2">
    <name type="scientific">Gilvimarinus gilvus</name>
    <dbReference type="NCBI Taxonomy" id="3058038"/>
    <lineage>
        <taxon>Bacteria</taxon>
        <taxon>Pseudomonadati</taxon>
        <taxon>Pseudomonadota</taxon>
        <taxon>Gammaproteobacteria</taxon>
        <taxon>Cellvibrionales</taxon>
        <taxon>Cellvibrionaceae</taxon>
        <taxon>Gilvimarinus</taxon>
    </lineage>
</organism>
<dbReference type="RefSeq" id="WP_302724309.1">
    <property type="nucleotide sequence ID" value="NZ_JAULRU010000783.1"/>
</dbReference>
<sequence length="330" mass="36053">MNIDTANFLEIEPFTLSQTDQLYLQGMLCSPEKPASTHSVEVRNNLPIAVNVALVSNTGQLMTGDDWNYDLRSTGDSKAKHTLKLPSKCVLVFTDISTGAFITTRVYPDPSHDAYPDKDKIIDLWVTDLIPPGAIGAPPKSGGSTIIPPQSQSVLVGYGHIRDSDGHRYFALRSQNWQLSPDSYSIIPGQSEESTVGVTVGHSEFSSTSELFSKQMSISSGASWFGVNASISAALTRDTSVQHSLTYTEETYYEKTINISAAGVESPTVIYLWQIHDCITLIKFKDKDTTHPTILASSENVLAPALPRVHQDNVTAVELLALQSRFPAYV</sequence>
<proteinExistence type="predicted"/>
<comment type="caution">
    <text evidence="1">The sequence shown here is derived from an EMBL/GenBank/DDBJ whole genome shotgun (WGS) entry which is preliminary data.</text>
</comment>
<dbReference type="Proteomes" id="UP001273505">
    <property type="component" value="Unassembled WGS sequence"/>
</dbReference>
<reference evidence="1 2" key="1">
    <citation type="submission" date="2023-11" db="EMBL/GenBank/DDBJ databases">
        <title>Gilvimarinus fulvus sp. nov., isolated from the surface of Kelp.</title>
        <authorList>
            <person name="Sun Y.Y."/>
            <person name="Gong Y."/>
            <person name="Du Z.J."/>
        </authorList>
    </citation>
    <scope>NUCLEOTIDE SEQUENCE [LARGE SCALE GENOMIC DNA]</scope>
    <source>
        <strain evidence="1 2">SDUM040013</strain>
    </source>
</reference>
<evidence type="ECO:0008006" key="3">
    <source>
        <dbReference type="Google" id="ProtNLM"/>
    </source>
</evidence>
<name>A0ABU4RZH6_9GAMM</name>
<gene>
    <name evidence="1" type="ORF">SCD92_12955</name>
</gene>
<evidence type="ECO:0000313" key="2">
    <source>
        <dbReference type="Proteomes" id="UP001273505"/>
    </source>
</evidence>
<dbReference type="EMBL" id="JAXAFO010000022">
    <property type="protein sequence ID" value="MDX6850276.1"/>
    <property type="molecule type" value="Genomic_DNA"/>
</dbReference>
<accession>A0ABU4RZH6</accession>
<keyword evidence="2" id="KW-1185">Reference proteome</keyword>